<feature type="chain" id="PRO_5027955631" evidence="3">
    <location>
        <begin position="20"/>
        <end position="402"/>
    </location>
</feature>
<feature type="compositionally biased region" description="Basic and acidic residues" evidence="1">
    <location>
        <begin position="328"/>
        <end position="339"/>
    </location>
</feature>
<reference evidence="5" key="1">
    <citation type="submission" date="2025-08" db="UniProtKB">
        <authorList>
            <consortium name="RefSeq"/>
        </authorList>
    </citation>
    <scope>IDENTIFICATION</scope>
</reference>
<dbReference type="PANTHER" id="PTHR20859:SF87">
    <property type="entry name" value="CYTOKINE RECEPTOR FAMILY MEMBER B13-RELATED"/>
    <property type="match status" value="1"/>
</dbReference>
<dbReference type="FunCoup" id="A0A6P7IP02">
    <property type="interactions" value="9"/>
</dbReference>
<dbReference type="AlphaFoldDB" id="A0A6P7IP02"/>
<gene>
    <name evidence="5" type="primary">ifngr1</name>
</gene>
<dbReference type="InterPro" id="IPR050650">
    <property type="entry name" value="Type-II_Cytokine-TF_Rcpt"/>
</dbReference>
<dbReference type="InterPro" id="IPR036116">
    <property type="entry name" value="FN3_sf"/>
</dbReference>
<dbReference type="GO" id="GO:0005886">
    <property type="term" value="C:plasma membrane"/>
    <property type="evidence" value="ECO:0007669"/>
    <property type="project" value="TreeGrafter"/>
</dbReference>
<protein>
    <submittedName>
        <fullName evidence="5">Interferon gamma receptor 1</fullName>
    </submittedName>
</protein>
<dbReference type="InterPro" id="IPR013783">
    <property type="entry name" value="Ig-like_fold"/>
</dbReference>
<dbReference type="InParanoid" id="A0A6P7IP02"/>
<feature type="compositionally biased region" description="Basic and acidic residues" evidence="1">
    <location>
        <begin position="352"/>
        <end position="367"/>
    </location>
</feature>
<dbReference type="CTD" id="3459"/>
<name>A0A6P7IP02_9TELE</name>
<keyword evidence="4" id="KW-1185">Reference proteome</keyword>
<dbReference type="RefSeq" id="XP_028267233.1">
    <property type="nucleotide sequence ID" value="XM_028411432.1"/>
</dbReference>
<sequence length="402" mass="44644">MLMRGAFTALILLIRGLSAAVVVPPAKVTVSCQNVTATATWEYPELQPHTSFRVSFRGSAEHYEAETTELRYDLSSYVWDKENYMEYLYVTVTAVQGGAQSEAVQSNSFSFSSLKTVDTKCALDFPAVDVKADDSGVAVSFENPFRFYKELMQTVKPHDTRSLKFIVYPVADNKTRLGETDGFCSVTEDFCKLDVTIPGHVEKCVTVKGWLFDGNGVNQVVFSKTTKKCVRHSHEIIVAVVAAALLSVLVIIISLLVFCICKVKAWEIQKKPSCLKPDQWKNADLKYNAVPSDAISPATIHEPPKRLSVSSEDIDHFHNPQGSSIGSNDRHEYTDKRLSESSSQELGIVGYEGHRTDDSSDDSERTESVSLDLEEERSPYDCPKFVQVDMGNGDMATGYSIR</sequence>
<dbReference type="OrthoDB" id="9946382at2759"/>
<evidence type="ECO:0000256" key="3">
    <source>
        <dbReference type="SAM" id="SignalP"/>
    </source>
</evidence>
<evidence type="ECO:0000313" key="5">
    <source>
        <dbReference type="RefSeq" id="XP_028267233.1"/>
    </source>
</evidence>
<dbReference type="SUPFAM" id="SSF49265">
    <property type="entry name" value="Fibronectin type III"/>
    <property type="match status" value="1"/>
</dbReference>
<dbReference type="GO" id="GO:0004896">
    <property type="term" value="F:cytokine receptor activity"/>
    <property type="evidence" value="ECO:0007669"/>
    <property type="project" value="TreeGrafter"/>
</dbReference>
<keyword evidence="2" id="KW-0472">Membrane</keyword>
<dbReference type="Proteomes" id="UP000515145">
    <property type="component" value="Chromosome 1"/>
</dbReference>
<dbReference type="PANTHER" id="PTHR20859">
    <property type="entry name" value="INTERFERON/INTERLEUKIN RECEPTOR"/>
    <property type="match status" value="1"/>
</dbReference>
<feature type="transmembrane region" description="Helical" evidence="2">
    <location>
        <begin position="236"/>
        <end position="261"/>
    </location>
</feature>
<keyword evidence="2" id="KW-0812">Transmembrane</keyword>
<evidence type="ECO:0000256" key="2">
    <source>
        <dbReference type="SAM" id="Phobius"/>
    </source>
</evidence>
<accession>A0A6P7IP02</accession>
<feature type="signal peptide" evidence="3">
    <location>
        <begin position="1"/>
        <end position="19"/>
    </location>
</feature>
<organism evidence="4 5">
    <name type="scientific">Parambassis ranga</name>
    <name type="common">Indian glassy fish</name>
    <dbReference type="NCBI Taxonomy" id="210632"/>
    <lineage>
        <taxon>Eukaryota</taxon>
        <taxon>Metazoa</taxon>
        <taxon>Chordata</taxon>
        <taxon>Craniata</taxon>
        <taxon>Vertebrata</taxon>
        <taxon>Euteleostomi</taxon>
        <taxon>Actinopterygii</taxon>
        <taxon>Neopterygii</taxon>
        <taxon>Teleostei</taxon>
        <taxon>Neoteleostei</taxon>
        <taxon>Acanthomorphata</taxon>
        <taxon>Ovalentaria</taxon>
        <taxon>Ambassidae</taxon>
        <taxon>Parambassis</taxon>
    </lineage>
</organism>
<proteinExistence type="predicted"/>
<evidence type="ECO:0000256" key="1">
    <source>
        <dbReference type="SAM" id="MobiDB-lite"/>
    </source>
</evidence>
<keyword evidence="3" id="KW-0732">Signal</keyword>
<dbReference type="GeneID" id="114439477"/>
<evidence type="ECO:0000313" key="4">
    <source>
        <dbReference type="Proteomes" id="UP000515145"/>
    </source>
</evidence>
<feature type="region of interest" description="Disordered" evidence="1">
    <location>
        <begin position="318"/>
        <end position="380"/>
    </location>
</feature>
<dbReference type="Gene3D" id="2.60.40.10">
    <property type="entry name" value="Immunoglobulins"/>
    <property type="match status" value="1"/>
</dbReference>
<keyword evidence="5" id="KW-0675">Receptor</keyword>
<keyword evidence="2" id="KW-1133">Transmembrane helix</keyword>